<dbReference type="PROSITE" id="PS50893">
    <property type="entry name" value="ABC_TRANSPORTER_2"/>
    <property type="match status" value="1"/>
</dbReference>
<organism evidence="9">
    <name type="scientific">Vitiosangium cumulatum</name>
    <dbReference type="NCBI Taxonomy" id="1867796"/>
    <lineage>
        <taxon>Bacteria</taxon>
        <taxon>Pseudomonadati</taxon>
        <taxon>Myxococcota</taxon>
        <taxon>Myxococcia</taxon>
        <taxon>Myxococcales</taxon>
        <taxon>Cystobacterineae</taxon>
        <taxon>Archangiaceae</taxon>
        <taxon>Vitiosangium</taxon>
    </lineage>
</organism>
<evidence type="ECO:0000256" key="1">
    <source>
        <dbReference type="ARBA" id="ARBA00004651"/>
    </source>
</evidence>
<accession>A0A7D4XGP6</accession>
<dbReference type="GO" id="GO:0005524">
    <property type="term" value="F:ATP binding"/>
    <property type="evidence" value="ECO:0007669"/>
    <property type="project" value="UniProtKB-KW"/>
</dbReference>
<dbReference type="SUPFAM" id="SSF90123">
    <property type="entry name" value="ABC transporter transmembrane region"/>
    <property type="match status" value="1"/>
</dbReference>
<dbReference type="InterPro" id="IPR027417">
    <property type="entry name" value="P-loop_NTPase"/>
</dbReference>
<keyword evidence="5 7" id="KW-1133">Transmembrane helix</keyword>
<feature type="transmembrane region" description="Helical" evidence="7">
    <location>
        <begin position="141"/>
        <end position="164"/>
    </location>
</feature>
<keyword evidence="4" id="KW-0067">ATP-binding</keyword>
<dbReference type="Gene3D" id="3.40.50.300">
    <property type="entry name" value="P-loop containing nucleotide triphosphate hydrolases"/>
    <property type="match status" value="1"/>
</dbReference>
<evidence type="ECO:0000313" key="9">
    <source>
        <dbReference type="EMBL" id="QKW93694.1"/>
    </source>
</evidence>
<evidence type="ECO:0000256" key="4">
    <source>
        <dbReference type="ARBA" id="ARBA00022840"/>
    </source>
</evidence>
<dbReference type="GO" id="GO:0034040">
    <property type="term" value="F:ATPase-coupled lipid transmembrane transporter activity"/>
    <property type="evidence" value="ECO:0007669"/>
    <property type="project" value="TreeGrafter"/>
</dbReference>
<dbReference type="InterPro" id="IPR017871">
    <property type="entry name" value="ABC_transporter-like_CS"/>
</dbReference>
<dbReference type="AlphaFoldDB" id="A0A7D4XGP6"/>
<feature type="transmembrane region" description="Helical" evidence="7">
    <location>
        <begin position="70"/>
        <end position="88"/>
    </location>
</feature>
<proteinExistence type="predicted"/>
<evidence type="ECO:0000256" key="3">
    <source>
        <dbReference type="ARBA" id="ARBA00022741"/>
    </source>
</evidence>
<comment type="subcellular location">
    <subcellularLocation>
        <location evidence="1">Cell membrane</location>
        <topology evidence="1">Multi-pass membrane protein</topology>
    </subcellularLocation>
</comment>
<feature type="transmembrane region" description="Helical" evidence="7">
    <location>
        <begin position="170"/>
        <end position="188"/>
    </location>
</feature>
<feature type="transmembrane region" description="Helical" evidence="7">
    <location>
        <begin position="39"/>
        <end position="58"/>
    </location>
</feature>
<evidence type="ECO:0000256" key="5">
    <source>
        <dbReference type="ARBA" id="ARBA00022989"/>
    </source>
</evidence>
<dbReference type="EMBL" id="MT520812">
    <property type="protein sequence ID" value="QKW93694.1"/>
    <property type="molecule type" value="Genomic_DNA"/>
</dbReference>
<reference evidence="9" key="1">
    <citation type="journal article" date="2020" name="Molecules">
        <title>2-Hydroxysorangiadenosine: Structure and Biosynthesis of a Myxobacterial Sesquiterpene-Nucleoside.</title>
        <authorList>
            <person name="Okoth D.A."/>
            <person name="Hug J.J."/>
            <person name="Garcia R."/>
            <person name="Sproer C."/>
            <person name="Overmann J."/>
            <person name="Muller R."/>
        </authorList>
    </citation>
    <scope>NUCLEOTIDE SEQUENCE</scope>
    <source>
        <strain evidence="9">MCy10943</strain>
    </source>
</reference>
<dbReference type="PANTHER" id="PTHR24221">
    <property type="entry name" value="ATP-BINDING CASSETTE SUB-FAMILY B"/>
    <property type="match status" value="1"/>
</dbReference>
<dbReference type="SUPFAM" id="SSF52540">
    <property type="entry name" value="P-loop containing nucleoside triphosphate hydrolases"/>
    <property type="match status" value="1"/>
</dbReference>
<evidence type="ECO:0000256" key="6">
    <source>
        <dbReference type="ARBA" id="ARBA00023136"/>
    </source>
</evidence>
<dbReference type="InterPro" id="IPR003439">
    <property type="entry name" value="ABC_transporter-like_ATP-bd"/>
</dbReference>
<evidence type="ECO:0000259" key="8">
    <source>
        <dbReference type="PROSITE" id="PS50893"/>
    </source>
</evidence>
<dbReference type="PROSITE" id="PS00211">
    <property type="entry name" value="ABC_TRANSPORTER_1"/>
    <property type="match status" value="1"/>
</dbReference>
<keyword evidence="2 7" id="KW-0812">Transmembrane</keyword>
<keyword evidence="6 7" id="KW-0472">Membrane</keyword>
<evidence type="ECO:0000256" key="2">
    <source>
        <dbReference type="ARBA" id="ARBA00022692"/>
    </source>
</evidence>
<protein>
    <submittedName>
        <fullName evidence="9">ABC-type multidrug transport system ATPase and permease component</fullName>
    </submittedName>
</protein>
<dbReference type="InterPro" id="IPR039421">
    <property type="entry name" value="Type_1_exporter"/>
</dbReference>
<dbReference type="Pfam" id="PF00005">
    <property type="entry name" value="ABC_tran"/>
    <property type="match status" value="1"/>
</dbReference>
<dbReference type="InterPro" id="IPR036640">
    <property type="entry name" value="ABC1_TM_sf"/>
</dbReference>
<evidence type="ECO:0000256" key="7">
    <source>
        <dbReference type="SAM" id="Phobius"/>
    </source>
</evidence>
<feature type="domain" description="ABC transporter" evidence="8">
    <location>
        <begin position="348"/>
        <end position="546"/>
    </location>
</feature>
<sequence length="547" mass="58776">MKELLGARWVGGCWLLRLPPGASFQEQARRAGLYRRGGVLLAAFAGQSVLLLLSWWLLGKGALRGRFDTGLLTAWALVLLTLLPLRLLSAWNSGWLSIHLGALLKRRLLAGALRLEPESIRGLGVGRFLSQVLEAEAVEQLAISGGLVGVIAGVELLLAVGVLWVGAGGWPQALLLVVMGGATGWAAVRHTWAQRAWTAGRLELTHQLVERMAGHRTRLVQEPRERWHDGEDSPLERYLGLSARLDGDTVLLALVLPQLWLCLGVLGLGAAFVRGSRPEGLAVALGGVLLAYQALRRLSRVLMQLAGAAIAWEEARDTFQAATRSEPGRPSAARAHSGASLAPGALLLEGHGLSFRYPGRSEPVLRGCDVHLSRGERLLLEGPSGGGKSTLGAIIAGLRVPDAGLLLVGGLDWRTLGPAGWRERVVAAPQFHDNHVLAGTFAFNLLMGRSWPAPPEALEEAEEVCRALALGPLLERMPAGLHQMVGETGWQLSHGERNRLFIARALLQRAEVIVLDEGFAALDPDTLRTAMRCVLERAPTLVVIAHP</sequence>
<feature type="transmembrane region" description="Helical" evidence="7">
    <location>
        <begin position="250"/>
        <end position="273"/>
    </location>
</feature>
<dbReference type="GO" id="GO:0005886">
    <property type="term" value="C:plasma membrane"/>
    <property type="evidence" value="ECO:0007669"/>
    <property type="project" value="UniProtKB-SubCell"/>
</dbReference>
<name>A0A7D4XGP6_9BACT</name>
<keyword evidence="3" id="KW-0547">Nucleotide-binding</keyword>
<dbReference type="PANTHER" id="PTHR24221:SF654">
    <property type="entry name" value="ATP-BINDING CASSETTE SUB-FAMILY B MEMBER 6"/>
    <property type="match status" value="1"/>
</dbReference>
<dbReference type="GO" id="GO:0016887">
    <property type="term" value="F:ATP hydrolysis activity"/>
    <property type="evidence" value="ECO:0007669"/>
    <property type="project" value="InterPro"/>
</dbReference>
<dbReference type="Gene3D" id="1.20.1560.10">
    <property type="entry name" value="ABC transporter type 1, transmembrane domain"/>
    <property type="match status" value="1"/>
</dbReference>